<proteinExistence type="predicted"/>
<organism evidence="1 2">
    <name type="scientific">Methanosarcina thermophila CHTI-55</name>
    <dbReference type="NCBI Taxonomy" id="1434121"/>
    <lineage>
        <taxon>Archaea</taxon>
        <taxon>Methanobacteriati</taxon>
        <taxon>Methanobacteriota</taxon>
        <taxon>Stenosarchaea group</taxon>
        <taxon>Methanomicrobia</taxon>
        <taxon>Methanosarcinales</taxon>
        <taxon>Methanosarcinaceae</taxon>
        <taxon>Methanosarcina</taxon>
    </lineage>
</organism>
<dbReference type="AlphaFoldDB" id="A0A0E3HA05"/>
<dbReference type="PATRIC" id="fig|1434121.4.peg.877"/>
<sequence length="84" mass="9599">MNLMEKRAQKPDLINVTYPDRKMLYSNREMLQASLQAFSKKGLQRNSCGSEVSDQRLGLFSSLSLKINLNKTFIKNKKLGFSKA</sequence>
<dbReference type="KEGG" id="mthe:MSTHC_0696"/>
<dbReference type="EMBL" id="CP009502">
    <property type="protein sequence ID" value="AKB15014.1"/>
    <property type="molecule type" value="Genomic_DNA"/>
</dbReference>
<name>A0A0E3HA05_METTE</name>
<evidence type="ECO:0000313" key="2">
    <source>
        <dbReference type="Proteomes" id="UP000056925"/>
    </source>
</evidence>
<evidence type="ECO:0000313" key="1">
    <source>
        <dbReference type="EMBL" id="AKB15014.1"/>
    </source>
</evidence>
<accession>A0A0E3HA05</accession>
<dbReference type="Proteomes" id="UP000056925">
    <property type="component" value="Chromosome"/>
</dbReference>
<gene>
    <name evidence="1" type="ORF">MSTHC_0696</name>
</gene>
<protein>
    <submittedName>
        <fullName evidence="1">Uncharacterized protein</fullName>
    </submittedName>
</protein>
<dbReference type="HOGENOM" id="CLU_2519826_0_0_2"/>
<reference evidence="1 2" key="1">
    <citation type="submission" date="2014-07" db="EMBL/GenBank/DDBJ databases">
        <title>Methanogenic archaea and the global carbon cycle.</title>
        <authorList>
            <person name="Henriksen J.R."/>
            <person name="Luke J."/>
            <person name="Reinhart S."/>
            <person name="Benedict M.N."/>
            <person name="Youngblut N.D."/>
            <person name="Metcalf M.E."/>
            <person name="Whitaker R.J."/>
            <person name="Metcalf W.W."/>
        </authorList>
    </citation>
    <scope>NUCLEOTIDE SEQUENCE [LARGE SCALE GENOMIC DNA]</scope>
    <source>
        <strain evidence="1 2">CHTI-55</strain>
    </source>
</reference>